<feature type="domain" description="Response regulatory" evidence="2">
    <location>
        <begin position="12"/>
        <end position="134"/>
    </location>
</feature>
<evidence type="ECO:0000313" key="3">
    <source>
        <dbReference type="EMBL" id="MBD2753998.1"/>
    </source>
</evidence>
<reference evidence="3" key="1">
    <citation type="submission" date="2020-09" db="EMBL/GenBank/DDBJ databases">
        <authorList>
            <person name="Kim M.K."/>
        </authorList>
    </citation>
    <scope>NUCLEOTIDE SEQUENCE</scope>
    <source>
        <strain evidence="3">BT704</strain>
    </source>
</reference>
<dbReference type="SUPFAM" id="SSF52172">
    <property type="entry name" value="CheY-like"/>
    <property type="match status" value="1"/>
</dbReference>
<dbReference type="EMBL" id="JACXAA010000004">
    <property type="protein sequence ID" value="MBD2753998.1"/>
    <property type="molecule type" value="Genomic_DNA"/>
</dbReference>
<feature type="modified residue" description="4-aspartylphosphate" evidence="1">
    <location>
        <position position="66"/>
    </location>
</feature>
<comment type="caution">
    <text evidence="3">The sequence shown here is derived from an EMBL/GenBank/DDBJ whole genome shotgun (WGS) entry which is preliminary data.</text>
</comment>
<dbReference type="PROSITE" id="PS50110">
    <property type="entry name" value="RESPONSE_REGULATORY"/>
    <property type="match status" value="1"/>
</dbReference>
<accession>A0A927GDT4</accession>
<evidence type="ECO:0000256" key="1">
    <source>
        <dbReference type="PROSITE-ProRule" id="PRU00169"/>
    </source>
</evidence>
<dbReference type="RefSeq" id="WP_191039630.1">
    <property type="nucleotide sequence ID" value="NZ_JACXAA010000004.1"/>
</dbReference>
<dbReference type="AlphaFoldDB" id="A0A927GDT4"/>
<dbReference type="SMART" id="SM00448">
    <property type="entry name" value="REC"/>
    <property type="match status" value="1"/>
</dbReference>
<dbReference type="PANTHER" id="PTHR44520:SF2">
    <property type="entry name" value="RESPONSE REGULATOR RCP1"/>
    <property type="match status" value="1"/>
</dbReference>
<dbReference type="Pfam" id="PF00072">
    <property type="entry name" value="Response_reg"/>
    <property type="match status" value="1"/>
</dbReference>
<dbReference type="InterPro" id="IPR011006">
    <property type="entry name" value="CheY-like_superfamily"/>
</dbReference>
<name>A0A927GDT4_9BACT</name>
<dbReference type="GO" id="GO:0000160">
    <property type="term" value="P:phosphorelay signal transduction system"/>
    <property type="evidence" value="ECO:0007669"/>
    <property type="project" value="InterPro"/>
</dbReference>
<proteinExistence type="predicted"/>
<organism evidence="3 4">
    <name type="scientific">Spirosoma validum</name>
    <dbReference type="NCBI Taxonomy" id="2771355"/>
    <lineage>
        <taxon>Bacteria</taxon>
        <taxon>Pseudomonadati</taxon>
        <taxon>Bacteroidota</taxon>
        <taxon>Cytophagia</taxon>
        <taxon>Cytophagales</taxon>
        <taxon>Cytophagaceae</taxon>
        <taxon>Spirosoma</taxon>
    </lineage>
</organism>
<dbReference type="Gene3D" id="3.40.50.2300">
    <property type="match status" value="1"/>
</dbReference>
<keyword evidence="4" id="KW-1185">Reference proteome</keyword>
<protein>
    <submittedName>
        <fullName evidence="3">Response regulator</fullName>
    </submittedName>
</protein>
<evidence type="ECO:0000313" key="4">
    <source>
        <dbReference type="Proteomes" id="UP000653797"/>
    </source>
</evidence>
<dbReference type="InterPro" id="IPR001789">
    <property type="entry name" value="Sig_transdc_resp-reg_receiver"/>
</dbReference>
<sequence>MESVNTTDKTFPILLIDDDPNLGDILSRVSQNAFPEADFIHFCSIEEAMDYLKSSPVNLPKLILLDINFNREEDGLAYLVMLRKYLQTVQIPIIILSMMADEERIQQAYSTGAVSFLEKSSTVQGWTNLLKSLKKYWSDIVDLPTDRLDGDSTGSLYKALE</sequence>
<keyword evidence="1" id="KW-0597">Phosphoprotein</keyword>
<evidence type="ECO:0000259" key="2">
    <source>
        <dbReference type="PROSITE" id="PS50110"/>
    </source>
</evidence>
<dbReference type="InterPro" id="IPR052893">
    <property type="entry name" value="TCS_response_regulator"/>
</dbReference>
<dbReference type="PANTHER" id="PTHR44520">
    <property type="entry name" value="RESPONSE REGULATOR RCP1-RELATED"/>
    <property type="match status" value="1"/>
</dbReference>
<dbReference type="Proteomes" id="UP000653797">
    <property type="component" value="Unassembled WGS sequence"/>
</dbReference>
<gene>
    <name evidence="3" type="ORF">IC230_13910</name>
</gene>